<dbReference type="Proteomes" id="UP001454036">
    <property type="component" value="Unassembled WGS sequence"/>
</dbReference>
<organism evidence="1 2">
    <name type="scientific">Lithospermum erythrorhizon</name>
    <name type="common">Purple gromwell</name>
    <name type="synonym">Lithospermum officinale var. erythrorhizon</name>
    <dbReference type="NCBI Taxonomy" id="34254"/>
    <lineage>
        <taxon>Eukaryota</taxon>
        <taxon>Viridiplantae</taxon>
        <taxon>Streptophyta</taxon>
        <taxon>Embryophyta</taxon>
        <taxon>Tracheophyta</taxon>
        <taxon>Spermatophyta</taxon>
        <taxon>Magnoliopsida</taxon>
        <taxon>eudicotyledons</taxon>
        <taxon>Gunneridae</taxon>
        <taxon>Pentapetalae</taxon>
        <taxon>asterids</taxon>
        <taxon>lamiids</taxon>
        <taxon>Boraginales</taxon>
        <taxon>Boraginaceae</taxon>
        <taxon>Boraginoideae</taxon>
        <taxon>Lithospermeae</taxon>
        <taxon>Lithospermum</taxon>
    </lineage>
</organism>
<name>A0AAV3RXH8_LITER</name>
<dbReference type="EMBL" id="BAABME010012472">
    <property type="protein sequence ID" value="GAA0185149.1"/>
    <property type="molecule type" value="Genomic_DNA"/>
</dbReference>
<proteinExistence type="predicted"/>
<gene>
    <name evidence="1" type="ORF">LIER_32437</name>
</gene>
<reference evidence="1 2" key="1">
    <citation type="submission" date="2024-01" db="EMBL/GenBank/DDBJ databases">
        <title>The complete chloroplast genome sequence of Lithospermum erythrorhizon: insights into the phylogenetic relationship among Boraginaceae species and the maternal lineages of purple gromwells.</title>
        <authorList>
            <person name="Okada T."/>
            <person name="Watanabe K."/>
        </authorList>
    </citation>
    <scope>NUCLEOTIDE SEQUENCE [LARGE SCALE GENOMIC DNA]</scope>
</reference>
<evidence type="ECO:0000313" key="2">
    <source>
        <dbReference type="Proteomes" id="UP001454036"/>
    </source>
</evidence>
<evidence type="ECO:0000313" key="1">
    <source>
        <dbReference type="EMBL" id="GAA0185149.1"/>
    </source>
</evidence>
<protein>
    <submittedName>
        <fullName evidence="1">Uncharacterized protein</fullName>
    </submittedName>
</protein>
<dbReference type="AlphaFoldDB" id="A0AAV3RXH8"/>
<accession>A0AAV3RXH8</accession>
<comment type="caution">
    <text evidence="1">The sequence shown here is derived from an EMBL/GenBank/DDBJ whole genome shotgun (WGS) entry which is preliminary data.</text>
</comment>
<keyword evidence="2" id="KW-1185">Reference proteome</keyword>
<sequence>MSEFPHKIDAILKDKWISGSLTLKTLDNEIATLLAKVESFYATLCKINWKIDQELLNSVGFSLNQSHFRKSHGSYGRRFEERKKKMPSSNWMDRATGEDEEIWTNSEEAFMEMDLVQIE</sequence>